<dbReference type="Pfam" id="PF00232">
    <property type="entry name" value="Glyco_hydro_1"/>
    <property type="match status" value="1"/>
</dbReference>
<feature type="transmembrane region" description="Helical" evidence="9">
    <location>
        <begin position="12"/>
        <end position="31"/>
    </location>
</feature>
<evidence type="ECO:0000256" key="1">
    <source>
        <dbReference type="ARBA" id="ARBA00000448"/>
    </source>
</evidence>
<accession>A0A5D2UU21</accession>
<dbReference type="PANTHER" id="PTHR10353:SF29">
    <property type="entry name" value="BETA-GLUCOSIDASE 11"/>
    <property type="match status" value="1"/>
</dbReference>
<gene>
    <name evidence="10" type="ORF">E1A91_D05G078300v1</name>
</gene>
<reference evidence="10 11" key="1">
    <citation type="submission" date="2019-07" db="EMBL/GenBank/DDBJ databases">
        <title>WGS assembly of Gossypium mustelinum.</title>
        <authorList>
            <person name="Chen Z.J."/>
            <person name="Sreedasyam A."/>
            <person name="Ando A."/>
            <person name="Song Q."/>
            <person name="De L."/>
            <person name="Hulse-Kemp A."/>
            <person name="Ding M."/>
            <person name="Ye W."/>
            <person name="Kirkbride R."/>
            <person name="Jenkins J."/>
            <person name="Plott C."/>
            <person name="Lovell J."/>
            <person name="Lin Y.-M."/>
            <person name="Vaughn R."/>
            <person name="Liu B."/>
            <person name="Li W."/>
            <person name="Simpson S."/>
            <person name="Scheffler B."/>
            <person name="Saski C."/>
            <person name="Grover C."/>
            <person name="Hu G."/>
            <person name="Conover J."/>
            <person name="Carlson J."/>
            <person name="Shu S."/>
            <person name="Boston L."/>
            <person name="Williams M."/>
            <person name="Peterson D."/>
            <person name="Mcgee K."/>
            <person name="Jones D."/>
            <person name="Wendel J."/>
            <person name="Stelly D."/>
            <person name="Grimwood J."/>
            <person name="Schmutz J."/>
        </authorList>
    </citation>
    <scope>NUCLEOTIDE SEQUENCE [LARGE SCALE GENOMIC DNA]</scope>
    <source>
        <strain evidence="10">1408120.09</strain>
    </source>
</reference>
<organism evidence="10 11">
    <name type="scientific">Gossypium mustelinum</name>
    <name type="common">Cotton</name>
    <name type="synonym">Gossypium caicoense</name>
    <dbReference type="NCBI Taxonomy" id="34275"/>
    <lineage>
        <taxon>Eukaryota</taxon>
        <taxon>Viridiplantae</taxon>
        <taxon>Streptophyta</taxon>
        <taxon>Embryophyta</taxon>
        <taxon>Tracheophyta</taxon>
        <taxon>Spermatophyta</taxon>
        <taxon>Magnoliopsida</taxon>
        <taxon>eudicotyledons</taxon>
        <taxon>Gunneridae</taxon>
        <taxon>Pentapetalae</taxon>
        <taxon>rosids</taxon>
        <taxon>malvids</taxon>
        <taxon>Malvales</taxon>
        <taxon>Malvaceae</taxon>
        <taxon>Malvoideae</taxon>
        <taxon>Gossypium</taxon>
    </lineage>
</organism>
<dbReference type="Proteomes" id="UP000323597">
    <property type="component" value="Chromosome D05"/>
</dbReference>
<dbReference type="SUPFAM" id="SSF51445">
    <property type="entry name" value="(Trans)glycosidases"/>
    <property type="match status" value="1"/>
</dbReference>
<dbReference type="FunFam" id="3.20.20.80:FF:000069">
    <property type="entry name" value="Beta-glucosidase 1"/>
    <property type="match status" value="1"/>
</dbReference>
<keyword evidence="6" id="KW-0325">Glycoprotein</keyword>
<evidence type="ECO:0000256" key="4">
    <source>
        <dbReference type="ARBA" id="ARBA00022729"/>
    </source>
</evidence>
<dbReference type="InterPro" id="IPR001360">
    <property type="entry name" value="Glyco_hydro_1"/>
</dbReference>
<comment type="catalytic activity">
    <reaction evidence="1">
        <text>Hydrolysis of terminal, non-reducing beta-D-glucosyl residues with release of beta-D-glucose.</text>
        <dbReference type="EC" id="3.2.1.21"/>
    </reaction>
</comment>
<evidence type="ECO:0000313" key="10">
    <source>
        <dbReference type="EMBL" id="TYI80294.1"/>
    </source>
</evidence>
<dbReference type="InterPro" id="IPR017853">
    <property type="entry name" value="GH"/>
</dbReference>
<dbReference type="PROSITE" id="PS00653">
    <property type="entry name" value="GLYCOSYL_HYDROL_F1_2"/>
    <property type="match status" value="1"/>
</dbReference>
<comment type="similarity">
    <text evidence="2 8">Belongs to the glycosyl hydrolase 1 family.</text>
</comment>
<dbReference type="PANTHER" id="PTHR10353">
    <property type="entry name" value="GLYCOSYL HYDROLASE"/>
    <property type="match status" value="1"/>
</dbReference>
<keyword evidence="9" id="KW-0472">Membrane</keyword>
<sequence length="525" mass="59470">MDAAKLNLGFNLFFIFQLKFVVFAAVGGGGGCSRSDFPPGFVFGASTSAYQYEGAADKDGRTPSIWDTFVHAEGNFNEGNGDIACDGYHKYKEDVGLMVDTGLEAYRFSISWSRLIPNGRGPVNVKGLQYYNNLINELIKNGIQPHATLHHYDLPQTLEDEYGGWLNREIVEGLMYLYRKDFTAYADICFREFGDRVLYWTTVNEANVFVLGGYDLGFEPPQRCSAPSPFNCSKGNSSTEPYLAAHNILLAHAAVAKLYKKKHQEKQHGLVGFNLFNYWFVPLTNTTEDIIAVQRANDFYFGWFMHPLVYGDYPRSMKENAGSRLPAFTSSESKQVKGSFDFIGLNFYNTMSVKDQPSSLEMEHRDPAADMAIELIPFPHNASKFEFSVTPWALKGLLEYVKEAYGNPPIYIHENGQRTRQNSSLEDWPRVKSLNAYIGSVLDAIRNGSNTRGYFTWSFMDLFELLDGYESSYGLYYVDLEDPGLRRVPKLSAKWYSEFLKGKYVDFSEVIQLQDASFSDAQLTH</sequence>
<evidence type="ECO:0000256" key="8">
    <source>
        <dbReference type="RuleBase" id="RU003690"/>
    </source>
</evidence>
<keyword evidence="9" id="KW-0812">Transmembrane</keyword>
<evidence type="ECO:0000256" key="9">
    <source>
        <dbReference type="SAM" id="Phobius"/>
    </source>
</evidence>
<evidence type="ECO:0000256" key="5">
    <source>
        <dbReference type="ARBA" id="ARBA00022801"/>
    </source>
</evidence>
<evidence type="ECO:0000256" key="6">
    <source>
        <dbReference type="ARBA" id="ARBA00023180"/>
    </source>
</evidence>
<evidence type="ECO:0000256" key="2">
    <source>
        <dbReference type="ARBA" id="ARBA00010838"/>
    </source>
</evidence>
<keyword evidence="9" id="KW-1133">Transmembrane helix</keyword>
<protein>
    <recommendedName>
        <fullName evidence="3">beta-glucosidase</fullName>
        <ecNumber evidence="3">3.2.1.21</ecNumber>
    </recommendedName>
</protein>
<dbReference type="AlphaFoldDB" id="A0A5D2UU21"/>
<dbReference type="EMBL" id="CM017653">
    <property type="protein sequence ID" value="TYI80294.1"/>
    <property type="molecule type" value="Genomic_DNA"/>
</dbReference>
<keyword evidence="5" id="KW-0378">Hydrolase</keyword>
<dbReference type="GO" id="GO:0008422">
    <property type="term" value="F:beta-glucosidase activity"/>
    <property type="evidence" value="ECO:0007669"/>
    <property type="project" value="UniProtKB-EC"/>
</dbReference>
<evidence type="ECO:0000313" key="11">
    <source>
        <dbReference type="Proteomes" id="UP000323597"/>
    </source>
</evidence>
<dbReference type="InterPro" id="IPR033132">
    <property type="entry name" value="GH_1_N_CS"/>
</dbReference>
<dbReference type="PRINTS" id="PR00131">
    <property type="entry name" value="GLHYDRLASE1"/>
</dbReference>
<keyword evidence="7" id="KW-0326">Glycosidase</keyword>
<evidence type="ECO:0000256" key="7">
    <source>
        <dbReference type="ARBA" id="ARBA00023295"/>
    </source>
</evidence>
<dbReference type="GO" id="GO:0005975">
    <property type="term" value="P:carbohydrate metabolic process"/>
    <property type="evidence" value="ECO:0007669"/>
    <property type="project" value="InterPro"/>
</dbReference>
<keyword evidence="4" id="KW-0732">Signal</keyword>
<evidence type="ECO:0000256" key="3">
    <source>
        <dbReference type="ARBA" id="ARBA00012744"/>
    </source>
</evidence>
<keyword evidence="11" id="KW-1185">Reference proteome</keyword>
<name>A0A5D2UU21_GOSMU</name>
<dbReference type="Gene3D" id="3.20.20.80">
    <property type="entry name" value="Glycosidases"/>
    <property type="match status" value="1"/>
</dbReference>
<proteinExistence type="inferred from homology"/>
<dbReference type="EC" id="3.2.1.21" evidence="3"/>
<dbReference type="PROSITE" id="PS51257">
    <property type="entry name" value="PROKAR_LIPOPROTEIN"/>
    <property type="match status" value="1"/>
</dbReference>